<feature type="region of interest" description="Disordered" evidence="7">
    <location>
        <begin position="167"/>
        <end position="216"/>
    </location>
</feature>
<organism evidence="9 10">
    <name type="scientific">Lachancea thermotolerans (strain ATCC 56472 / CBS 6340 / NRRL Y-8284)</name>
    <name type="common">Yeast</name>
    <name type="synonym">Kluyveromyces thermotolerans</name>
    <dbReference type="NCBI Taxonomy" id="559295"/>
    <lineage>
        <taxon>Eukaryota</taxon>
        <taxon>Fungi</taxon>
        <taxon>Dikarya</taxon>
        <taxon>Ascomycota</taxon>
        <taxon>Saccharomycotina</taxon>
        <taxon>Saccharomycetes</taxon>
        <taxon>Saccharomycetales</taxon>
        <taxon>Saccharomycetaceae</taxon>
        <taxon>Lachancea</taxon>
    </lineage>
</organism>
<keyword evidence="10" id="KW-1185">Reference proteome</keyword>
<keyword evidence="2" id="KW-0677">Repeat</keyword>
<dbReference type="GeneID" id="8295327"/>
<protein>
    <submittedName>
        <fullName evidence="9">KLTH0D08734p</fullName>
    </submittedName>
</protein>
<dbReference type="SUPFAM" id="SSF57667">
    <property type="entry name" value="beta-beta-alpha zinc fingers"/>
    <property type="match status" value="1"/>
</dbReference>
<dbReference type="GO" id="GO:0005634">
    <property type="term" value="C:nucleus"/>
    <property type="evidence" value="ECO:0007669"/>
    <property type="project" value="TreeGrafter"/>
</dbReference>
<dbReference type="OrthoDB" id="654211at2759"/>
<dbReference type="InParanoid" id="C5DGW1"/>
<evidence type="ECO:0000313" key="10">
    <source>
        <dbReference type="Proteomes" id="UP000002036"/>
    </source>
</evidence>
<feature type="region of interest" description="Disordered" evidence="7">
    <location>
        <begin position="237"/>
        <end position="257"/>
    </location>
</feature>
<keyword evidence="4" id="KW-0862">Zinc</keyword>
<feature type="compositionally biased region" description="Polar residues" evidence="7">
    <location>
        <begin position="20"/>
        <end position="33"/>
    </location>
</feature>
<dbReference type="GO" id="GO:0008270">
    <property type="term" value="F:zinc ion binding"/>
    <property type="evidence" value="ECO:0007669"/>
    <property type="project" value="UniProtKB-KW"/>
</dbReference>
<gene>
    <name evidence="9" type="ordered locus">KLTH0D08734g</name>
</gene>
<evidence type="ECO:0000256" key="2">
    <source>
        <dbReference type="ARBA" id="ARBA00022737"/>
    </source>
</evidence>
<dbReference type="KEGG" id="lth:KLTH0D08734g"/>
<feature type="domain" description="C2H2-type" evidence="8">
    <location>
        <begin position="649"/>
        <end position="676"/>
    </location>
</feature>
<dbReference type="EMBL" id="CU928168">
    <property type="protein sequence ID" value="CAR22653.1"/>
    <property type="molecule type" value="Genomic_DNA"/>
</dbReference>
<dbReference type="SMART" id="SM00355">
    <property type="entry name" value="ZnF_C2H2"/>
    <property type="match status" value="2"/>
</dbReference>
<accession>C5DGW1</accession>
<dbReference type="eggNOG" id="KOG1721">
    <property type="taxonomic scope" value="Eukaryota"/>
</dbReference>
<dbReference type="InterPro" id="IPR036236">
    <property type="entry name" value="Znf_C2H2_sf"/>
</dbReference>
<dbReference type="STRING" id="559295.C5DGW1"/>
<dbReference type="Proteomes" id="UP000002036">
    <property type="component" value="Chromosome D"/>
</dbReference>
<dbReference type="Pfam" id="PF00096">
    <property type="entry name" value="zf-C2H2"/>
    <property type="match status" value="2"/>
</dbReference>
<evidence type="ECO:0000256" key="5">
    <source>
        <dbReference type="ARBA" id="ARBA00023242"/>
    </source>
</evidence>
<dbReference type="FunFam" id="3.30.160.60:FF:000065">
    <property type="entry name" value="B-cell CLL/lymphoma 6, member B"/>
    <property type="match status" value="1"/>
</dbReference>
<feature type="compositionally biased region" description="Basic and acidic residues" evidence="7">
    <location>
        <begin position="332"/>
        <end position="342"/>
    </location>
</feature>
<feature type="region of interest" description="Disordered" evidence="7">
    <location>
        <begin position="19"/>
        <end position="40"/>
    </location>
</feature>
<feature type="compositionally biased region" description="Low complexity" evidence="7">
    <location>
        <begin position="203"/>
        <end position="216"/>
    </location>
</feature>
<keyword evidence="1" id="KW-0479">Metal-binding</keyword>
<evidence type="ECO:0000256" key="1">
    <source>
        <dbReference type="ARBA" id="ARBA00022723"/>
    </source>
</evidence>
<dbReference type="PANTHER" id="PTHR24393">
    <property type="entry name" value="ZINC FINGER PROTEIN"/>
    <property type="match status" value="1"/>
</dbReference>
<reference evidence="9 10" key="1">
    <citation type="journal article" date="2009" name="Genome Res.">
        <title>Comparative genomics of protoploid Saccharomycetaceae.</title>
        <authorList>
            <consortium name="The Genolevures Consortium"/>
            <person name="Souciet J.-L."/>
            <person name="Dujon B."/>
            <person name="Gaillardin C."/>
            <person name="Johnston M."/>
            <person name="Baret P.V."/>
            <person name="Cliften P."/>
            <person name="Sherman D.J."/>
            <person name="Weissenbach J."/>
            <person name="Westhof E."/>
            <person name="Wincker P."/>
            <person name="Jubin C."/>
            <person name="Poulain J."/>
            <person name="Barbe V."/>
            <person name="Segurens B."/>
            <person name="Artiguenave F."/>
            <person name="Anthouard V."/>
            <person name="Vacherie B."/>
            <person name="Val M.-E."/>
            <person name="Fulton R.S."/>
            <person name="Minx P."/>
            <person name="Wilson R."/>
            <person name="Durrens P."/>
            <person name="Jean G."/>
            <person name="Marck C."/>
            <person name="Martin T."/>
            <person name="Nikolski M."/>
            <person name="Rolland T."/>
            <person name="Seret M.-L."/>
            <person name="Casaregola S."/>
            <person name="Despons L."/>
            <person name="Fairhead C."/>
            <person name="Fischer G."/>
            <person name="Lafontaine I."/>
            <person name="Leh V."/>
            <person name="Lemaire M."/>
            <person name="de Montigny J."/>
            <person name="Neuveglise C."/>
            <person name="Thierry A."/>
            <person name="Blanc-Lenfle I."/>
            <person name="Bleykasten C."/>
            <person name="Diffels J."/>
            <person name="Fritsch E."/>
            <person name="Frangeul L."/>
            <person name="Goeffon A."/>
            <person name="Jauniaux N."/>
            <person name="Kachouri-Lafond R."/>
            <person name="Payen C."/>
            <person name="Potier S."/>
            <person name="Pribylova L."/>
            <person name="Ozanne C."/>
            <person name="Richard G.-F."/>
            <person name="Sacerdot C."/>
            <person name="Straub M.-L."/>
            <person name="Talla E."/>
        </authorList>
    </citation>
    <scope>NUCLEOTIDE SEQUENCE [LARGE SCALE GENOMIC DNA]</scope>
    <source>
        <strain evidence="10">ATCC 56472 / CBS 6340 / NRRL Y-8284</strain>
    </source>
</reference>
<dbReference type="RefSeq" id="XP_002553091.1">
    <property type="nucleotide sequence ID" value="XM_002553045.1"/>
</dbReference>
<evidence type="ECO:0000256" key="7">
    <source>
        <dbReference type="SAM" id="MobiDB-lite"/>
    </source>
</evidence>
<evidence type="ECO:0000256" key="3">
    <source>
        <dbReference type="ARBA" id="ARBA00022771"/>
    </source>
</evidence>
<evidence type="ECO:0000256" key="6">
    <source>
        <dbReference type="PROSITE-ProRule" id="PRU00042"/>
    </source>
</evidence>
<dbReference type="GO" id="GO:0000978">
    <property type="term" value="F:RNA polymerase II cis-regulatory region sequence-specific DNA binding"/>
    <property type="evidence" value="ECO:0007669"/>
    <property type="project" value="TreeGrafter"/>
</dbReference>
<evidence type="ECO:0000256" key="4">
    <source>
        <dbReference type="ARBA" id="ARBA00022833"/>
    </source>
</evidence>
<dbReference type="InterPro" id="IPR013087">
    <property type="entry name" value="Znf_C2H2_type"/>
</dbReference>
<dbReference type="HOGENOM" id="CLU_396924_0_0_1"/>
<feature type="compositionally biased region" description="Polar residues" evidence="7">
    <location>
        <begin position="385"/>
        <end position="394"/>
    </location>
</feature>
<dbReference type="GO" id="GO:0001228">
    <property type="term" value="F:DNA-binding transcription activator activity, RNA polymerase II-specific"/>
    <property type="evidence" value="ECO:0007669"/>
    <property type="project" value="TreeGrafter"/>
</dbReference>
<evidence type="ECO:0000259" key="8">
    <source>
        <dbReference type="PROSITE" id="PS50157"/>
    </source>
</evidence>
<sequence length="677" mass="73632">MSPLEPASARVTCHTALIKHSSSGLSHTPNTANPGRAPLHTRTTPFTQQHLHLDRAQTAGLQHAPMTAHQQQQYASQEELHTYSSNSLDIRNGFAARERGTPSAEPARPLHKQPSPTAVGELLALLDDQGTLVAAATPPHLDSRGFLTGEQMNEPAVELISEPGHALTGLPTEQISSSRPGPHAGPRTSLPTQVHTAEHERPSSGSRSRSSASARDSATILFDEALAALSPPEELQHLHTPQHLQPEQPCIDPNLLSNSNSYVDSGLQLDDSNVLEAFADQDESHSVLDEFTFSRRPSEPASRAFAPDLPARGSISYATDFWNLPSSGSKSGSERPAERLAGDSRLPASSGFRPTHKPHRSFAGVLPSSLGAARPPSVGVRSESLKPSGTSTSPFKIENELTQLLSDYNLSYSHQKATKFRTGSFNALTISRKSSLSEPQHRVQKQRASTSLVDGNNHDLISKLYDDMATPRPRLTNLSWENAIMSDDEEDEEDELAQPLKALGNSHADGAAGYNFNSNDILQQLESEAEPSNSKFIPPNLLVNDSNQAADNNAIDMTNLSSGSAGSNTLNPLQLSLTASTSPSSYNSNSNAKQRKATSFSKPSRNSKSSSPIEEDEKPFKCQECTKAFRRSEHLKRHIRSVHSTERPFHCSYCDKKFSRSDNLSQHLKTHKKHGDF</sequence>
<dbReference type="FunCoup" id="C5DGW1">
    <property type="interactions" value="2654"/>
</dbReference>
<feature type="region of interest" description="Disordered" evidence="7">
    <location>
        <begin position="326"/>
        <end position="394"/>
    </location>
</feature>
<dbReference type="PROSITE" id="PS00028">
    <property type="entry name" value="ZINC_FINGER_C2H2_1"/>
    <property type="match status" value="2"/>
</dbReference>
<feature type="compositionally biased region" description="Low complexity" evidence="7">
    <location>
        <begin position="580"/>
        <end position="592"/>
    </location>
</feature>
<feature type="compositionally biased region" description="Low complexity" evidence="7">
    <location>
        <begin position="599"/>
        <end position="612"/>
    </location>
</feature>
<dbReference type="Gene3D" id="3.30.160.60">
    <property type="entry name" value="Classic Zinc Finger"/>
    <property type="match status" value="2"/>
</dbReference>
<feature type="domain" description="C2H2-type" evidence="8">
    <location>
        <begin position="620"/>
        <end position="648"/>
    </location>
</feature>
<dbReference type="PROSITE" id="PS50157">
    <property type="entry name" value="ZINC_FINGER_C2H2_2"/>
    <property type="match status" value="2"/>
</dbReference>
<dbReference type="AlphaFoldDB" id="C5DGW1"/>
<proteinExistence type="predicted"/>
<keyword evidence="3 6" id="KW-0863">Zinc-finger</keyword>
<feature type="region of interest" description="Disordered" evidence="7">
    <location>
        <begin position="580"/>
        <end position="617"/>
    </location>
</feature>
<keyword evidence="5" id="KW-0539">Nucleus</keyword>
<dbReference type="FunFam" id="3.30.160.60:FF:000736">
    <property type="entry name" value="Zinc finger protein 423"/>
    <property type="match status" value="1"/>
</dbReference>
<dbReference type="PANTHER" id="PTHR24393:SF34">
    <property type="entry name" value="PR_SET DOMAIN 13"/>
    <property type="match status" value="1"/>
</dbReference>
<evidence type="ECO:0000313" key="9">
    <source>
        <dbReference type="EMBL" id="CAR22653.1"/>
    </source>
</evidence>
<name>C5DGW1_LACTC</name>